<evidence type="ECO:0000313" key="1">
    <source>
        <dbReference type="EMBL" id="GMK55066.1"/>
    </source>
</evidence>
<reference evidence="1" key="2">
    <citation type="submission" date="2023-06" db="EMBL/GenBank/DDBJ databases">
        <authorList>
            <person name="Kobayashi Y."/>
            <person name="Kayamori A."/>
            <person name="Aoki K."/>
            <person name="Shiwa Y."/>
            <person name="Fujita N."/>
            <person name="Sugita T."/>
            <person name="Iwasaki W."/>
            <person name="Tanaka N."/>
            <person name="Takashima M."/>
        </authorList>
    </citation>
    <scope>NUCLEOTIDE SEQUENCE</scope>
    <source>
        <strain evidence="1">HIS016</strain>
    </source>
</reference>
<dbReference type="Proteomes" id="UP001222932">
    <property type="component" value="Unassembled WGS sequence"/>
</dbReference>
<gene>
    <name evidence="1" type="ORF">CspeluHIS016_0201220</name>
</gene>
<protein>
    <submittedName>
        <fullName evidence="1">Uncharacterized protein</fullName>
    </submittedName>
</protein>
<keyword evidence="2" id="KW-1185">Reference proteome</keyword>
<proteinExistence type="predicted"/>
<accession>A0AAD3TR98</accession>
<reference evidence="1" key="1">
    <citation type="journal article" date="2023" name="BMC Genomics">
        <title>Chromosome-level genome assemblies of Cutaneotrichosporon spp. (Trichosporonales, Basidiomycota) reveal imbalanced evolution between nucleotide sequences and chromosome synteny.</title>
        <authorList>
            <person name="Kobayashi Y."/>
            <person name="Kayamori A."/>
            <person name="Aoki K."/>
            <person name="Shiwa Y."/>
            <person name="Matsutani M."/>
            <person name="Fujita N."/>
            <person name="Sugita T."/>
            <person name="Iwasaki W."/>
            <person name="Tanaka N."/>
            <person name="Takashima M."/>
        </authorList>
    </citation>
    <scope>NUCLEOTIDE SEQUENCE</scope>
    <source>
        <strain evidence="1">HIS016</strain>
    </source>
</reference>
<organism evidence="1 2">
    <name type="scientific">Cutaneotrichosporon spelunceum</name>
    <dbReference type="NCBI Taxonomy" id="1672016"/>
    <lineage>
        <taxon>Eukaryota</taxon>
        <taxon>Fungi</taxon>
        <taxon>Dikarya</taxon>
        <taxon>Basidiomycota</taxon>
        <taxon>Agaricomycotina</taxon>
        <taxon>Tremellomycetes</taxon>
        <taxon>Trichosporonales</taxon>
        <taxon>Trichosporonaceae</taxon>
        <taxon>Cutaneotrichosporon</taxon>
    </lineage>
</organism>
<sequence>MCRRVASLVRGRAGEPGFQVVSSSRRLMNARMSFAWPTTDAVGNYGRGVLEQGAGAITAHMNTILRIPHVPFPPNNVSGSL</sequence>
<dbReference type="AlphaFoldDB" id="A0AAD3TR98"/>
<dbReference type="EMBL" id="BTCM01000002">
    <property type="protein sequence ID" value="GMK55066.1"/>
    <property type="molecule type" value="Genomic_DNA"/>
</dbReference>
<name>A0AAD3TR98_9TREE</name>
<evidence type="ECO:0000313" key="2">
    <source>
        <dbReference type="Proteomes" id="UP001222932"/>
    </source>
</evidence>
<comment type="caution">
    <text evidence="1">The sequence shown here is derived from an EMBL/GenBank/DDBJ whole genome shotgun (WGS) entry which is preliminary data.</text>
</comment>